<accession>A0A2K8NWH7</accession>
<sequence>MYESDGEKSTIKILNYNKAIKKNLKNALNALLDDEVILIYESKSEANKETIKIYSDNKSKYTTEYTYAFDL</sequence>
<keyword evidence="2" id="KW-1185">Reference proteome</keyword>
<reference evidence="1 2" key="1">
    <citation type="submission" date="2017-11" db="EMBL/GenBank/DDBJ databases">
        <title>Genome sequence of Entomoplasma melaleucae M1 (ATCC 49191).</title>
        <authorList>
            <person name="Lo W.-S."/>
            <person name="Gasparich G.E."/>
            <person name="Kuo C.-H."/>
        </authorList>
    </citation>
    <scope>NUCLEOTIDE SEQUENCE [LARGE SCALE GENOMIC DNA]</scope>
    <source>
        <strain evidence="1 2">M1</strain>
    </source>
</reference>
<dbReference type="STRING" id="1408435.GCA_000685885_00838"/>
<gene>
    <name evidence="1" type="ORF">EMELA_v1c06830</name>
</gene>
<dbReference type="EMBL" id="CP024964">
    <property type="protein sequence ID" value="ATZ18190.1"/>
    <property type="molecule type" value="Genomic_DNA"/>
</dbReference>
<protein>
    <submittedName>
        <fullName evidence="1">Uncharacterized protein</fullName>
    </submittedName>
</protein>
<dbReference type="KEGG" id="eml:EMELA_v1c06830"/>
<proteinExistence type="predicted"/>
<dbReference type="AlphaFoldDB" id="A0A2K8NWH7"/>
<dbReference type="RefSeq" id="WP_028124274.1">
    <property type="nucleotide sequence ID" value="NZ_CP024964.1"/>
</dbReference>
<dbReference type="Proteomes" id="UP000231896">
    <property type="component" value="Chromosome"/>
</dbReference>
<organism evidence="1 2">
    <name type="scientific">Mesoplasma melaleucae</name>
    <dbReference type="NCBI Taxonomy" id="81459"/>
    <lineage>
        <taxon>Bacteria</taxon>
        <taxon>Bacillati</taxon>
        <taxon>Mycoplasmatota</taxon>
        <taxon>Mollicutes</taxon>
        <taxon>Entomoplasmatales</taxon>
        <taxon>Entomoplasmataceae</taxon>
        <taxon>Mesoplasma</taxon>
    </lineage>
</organism>
<evidence type="ECO:0000313" key="1">
    <source>
        <dbReference type="EMBL" id="ATZ18190.1"/>
    </source>
</evidence>
<evidence type="ECO:0000313" key="2">
    <source>
        <dbReference type="Proteomes" id="UP000231896"/>
    </source>
</evidence>
<name>A0A2K8NWH7_9MOLU</name>